<dbReference type="AlphaFoldDB" id="A0A6A0A9W1"/>
<comment type="caution">
    <text evidence="1">The sequence shown here is derived from an EMBL/GenBank/DDBJ whole genome shotgun (WGS) entry which is preliminary data.</text>
</comment>
<keyword evidence="2" id="KW-1185">Reference proteome</keyword>
<dbReference type="EMBL" id="BLLF01004217">
    <property type="protein sequence ID" value="GFH29171.1"/>
    <property type="molecule type" value="Genomic_DNA"/>
</dbReference>
<name>A0A6A0A9W1_HAELA</name>
<reference evidence="1 2" key="1">
    <citation type="submission" date="2020-02" db="EMBL/GenBank/DDBJ databases">
        <title>Draft genome sequence of Haematococcus lacustris strain NIES-144.</title>
        <authorList>
            <person name="Morimoto D."/>
            <person name="Nakagawa S."/>
            <person name="Yoshida T."/>
            <person name="Sawayama S."/>
        </authorList>
    </citation>
    <scope>NUCLEOTIDE SEQUENCE [LARGE SCALE GENOMIC DNA]</scope>
    <source>
        <strain evidence="1 2">NIES-144</strain>
    </source>
</reference>
<sequence>MGAAKRSRGRLAEVLAGGAGPLPSIAIECTFAQTAPTLKEVCGGVGAAAPGAAGADWQQLQCAAALVTMADTLAGS</sequence>
<protein>
    <submittedName>
        <fullName evidence="1">Uncharacterized protein</fullName>
    </submittedName>
</protein>
<dbReference type="Proteomes" id="UP000485058">
    <property type="component" value="Unassembled WGS sequence"/>
</dbReference>
<evidence type="ECO:0000313" key="2">
    <source>
        <dbReference type="Proteomes" id="UP000485058"/>
    </source>
</evidence>
<gene>
    <name evidence="1" type="ORF">HaLaN_27791</name>
</gene>
<evidence type="ECO:0000313" key="1">
    <source>
        <dbReference type="EMBL" id="GFH29171.1"/>
    </source>
</evidence>
<organism evidence="1 2">
    <name type="scientific">Haematococcus lacustris</name>
    <name type="common">Green alga</name>
    <name type="synonym">Haematococcus pluvialis</name>
    <dbReference type="NCBI Taxonomy" id="44745"/>
    <lineage>
        <taxon>Eukaryota</taxon>
        <taxon>Viridiplantae</taxon>
        <taxon>Chlorophyta</taxon>
        <taxon>core chlorophytes</taxon>
        <taxon>Chlorophyceae</taxon>
        <taxon>CS clade</taxon>
        <taxon>Chlamydomonadales</taxon>
        <taxon>Haematococcaceae</taxon>
        <taxon>Haematococcus</taxon>
    </lineage>
</organism>
<accession>A0A6A0A9W1</accession>
<proteinExistence type="predicted"/>